<dbReference type="EMBL" id="LK032693">
    <property type="protein sequence ID" value="CDY46994.1"/>
    <property type="molecule type" value="Genomic_DNA"/>
</dbReference>
<reference evidence="1" key="3">
    <citation type="submission" date="2021-01" db="EMBL/GenBank/DDBJ databases">
        <authorList>
            <consortium name="Genoscope - CEA"/>
            <person name="William W."/>
        </authorList>
    </citation>
    <scope>NUCLEOTIDE SEQUENCE</scope>
</reference>
<reference evidence="2 3" key="1">
    <citation type="journal article" date="2014" name="Science">
        <title>Plant genetics. Early allopolyploid evolution in the post-Neolithic Brassica napus oilseed genome.</title>
        <authorList>
            <person name="Chalhoub B."/>
            <person name="Denoeud F."/>
            <person name="Liu S."/>
            <person name="Parkin I.A."/>
            <person name="Tang H."/>
            <person name="Wang X."/>
            <person name="Chiquet J."/>
            <person name="Belcram H."/>
            <person name="Tong C."/>
            <person name="Samans B."/>
            <person name="Correa M."/>
            <person name="Da Silva C."/>
            <person name="Just J."/>
            <person name="Falentin C."/>
            <person name="Koh C.S."/>
            <person name="Le Clainche I."/>
            <person name="Bernard M."/>
            <person name="Bento P."/>
            <person name="Noel B."/>
            <person name="Labadie K."/>
            <person name="Alberti A."/>
            <person name="Charles M."/>
            <person name="Arnaud D."/>
            <person name="Guo H."/>
            <person name="Daviaud C."/>
            <person name="Alamery S."/>
            <person name="Jabbari K."/>
            <person name="Zhao M."/>
            <person name="Edger P.P."/>
            <person name="Chelaifa H."/>
            <person name="Tack D."/>
            <person name="Lassalle G."/>
            <person name="Mestiri I."/>
            <person name="Schnel N."/>
            <person name="Le Paslier M.C."/>
            <person name="Fan G."/>
            <person name="Renault V."/>
            <person name="Bayer P.E."/>
            <person name="Golicz A.A."/>
            <person name="Manoli S."/>
            <person name="Lee T.H."/>
            <person name="Thi V.H."/>
            <person name="Chalabi S."/>
            <person name="Hu Q."/>
            <person name="Fan C."/>
            <person name="Tollenaere R."/>
            <person name="Lu Y."/>
            <person name="Battail C."/>
            <person name="Shen J."/>
            <person name="Sidebottom C.H."/>
            <person name="Wang X."/>
            <person name="Canaguier A."/>
            <person name="Chauveau A."/>
            <person name="Berard A."/>
            <person name="Deniot G."/>
            <person name="Guan M."/>
            <person name="Liu Z."/>
            <person name="Sun F."/>
            <person name="Lim Y.P."/>
            <person name="Lyons E."/>
            <person name="Town C.D."/>
            <person name="Bancroft I."/>
            <person name="Wang X."/>
            <person name="Meng J."/>
            <person name="Ma J."/>
            <person name="Pires J.C."/>
            <person name="King G.J."/>
            <person name="Brunel D."/>
            <person name="Delourme R."/>
            <person name="Renard M."/>
            <person name="Aury J.M."/>
            <person name="Adams K.L."/>
            <person name="Batley J."/>
            <person name="Snowdon R.J."/>
            <person name="Tost J."/>
            <person name="Edwards D."/>
            <person name="Zhou Y."/>
            <person name="Hua W."/>
            <person name="Sharpe A.G."/>
            <person name="Paterson A.H."/>
            <person name="Guan C."/>
            <person name="Wincker P."/>
        </authorList>
    </citation>
    <scope>NUCLEOTIDE SEQUENCE [LARGE SCALE GENOMIC DNA]</scope>
    <source>
        <strain evidence="3">cv. Darmor-bzh</strain>
    </source>
</reference>
<keyword evidence="3" id="KW-1185">Reference proteome</keyword>
<evidence type="ECO:0000313" key="2">
    <source>
        <dbReference type="EMBL" id="CDY46994.1"/>
    </source>
</evidence>
<evidence type="ECO:0000313" key="1">
    <source>
        <dbReference type="EMBL" id="CAF1724483.1"/>
    </source>
</evidence>
<gene>
    <name evidence="2" type="primary">BnaC09g14100D</name>
    <name evidence="1" type="ORF">DARMORV10_C09P21540.1</name>
    <name evidence="2" type="ORF">GSBRNA2T00086493001</name>
</gene>
<dbReference type="AlphaFoldDB" id="A0A078ICC3"/>
<accession>A0A078ICC3</accession>
<reference evidence="2" key="2">
    <citation type="submission" date="2014-06" db="EMBL/GenBank/DDBJ databases">
        <authorList>
            <person name="Genoscope - CEA"/>
        </authorList>
    </citation>
    <scope>NUCLEOTIDE SEQUENCE</scope>
</reference>
<dbReference type="Gramene" id="CDY46994">
    <property type="protein sequence ID" value="CDY46994"/>
    <property type="gene ID" value="GSBRNA2T00086493001"/>
</dbReference>
<sequence length="46" mass="5309">MTTRRWAWKQPSFEAIFSLTRARGKTVLPGWKSTECVPPKNNSDKT</sequence>
<dbReference type="EMBL" id="HG994373">
    <property type="protein sequence ID" value="CAF1724483.1"/>
    <property type="molecule type" value="Genomic_DNA"/>
</dbReference>
<evidence type="ECO:0000313" key="3">
    <source>
        <dbReference type="Proteomes" id="UP000028999"/>
    </source>
</evidence>
<proteinExistence type="predicted"/>
<dbReference type="PaxDb" id="3708-A0A078ICC3"/>
<protein>
    <submittedName>
        <fullName evidence="1">(rape) hypothetical protein</fullName>
    </submittedName>
    <submittedName>
        <fullName evidence="2">BnaC09g14100D protein</fullName>
    </submittedName>
</protein>
<organism evidence="2 3">
    <name type="scientific">Brassica napus</name>
    <name type="common">Rape</name>
    <dbReference type="NCBI Taxonomy" id="3708"/>
    <lineage>
        <taxon>Eukaryota</taxon>
        <taxon>Viridiplantae</taxon>
        <taxon>Streptophyta</taxon>
        <taxon>Embryophyta</taxon>
        <taxon>Tracheophyta</taxon>
        <taxon>Spermatophyta</taxon>
        <taxon>Magnoliopsida</taxon>
        <taxon>eudicotyledons</taxon>
        <taxon>Gunneridae</taxon>
        <taxon>Pentapetalae</taxon>
        <taxon>rosids</taxon>
        <taxon>malvids</taxon>
        <taxon>Brassicales</taxon>
        <taxon>Brassicaceae</taxon>
        <taxon>Brassiceae</taxon>
        <taxon>Brassica</taxon>
    </lineage>
</organism>
<name>A0A078ICC3_BRANA</name>
<dbReference type="Proteomes" id="UP001295469">
    <property type="component" value="Chromosome C09"/>
</dbReference>
<dbReference type="Proteomes" id="UP000028999">
    <property type="component" value="Unassembled WGS sequence"/>
</dbReference>